<name>A0A2T7PDY1_POMCA</name>
<gene>
    <name evidence="1" type="ORF">C0Q70_07033</name>
</gene>
<organism evidence="1 2">
    <name type="scientific">Pomacea canaliculata</name>
    <name type="common">Golden apple snail</name>
    <dbReference type="NCBI Taxonomy" id="400727"/>
    <lineage>
        <taxon>Eukaryota</taxon>
        <taxon>Metazoa</taxon>
        <taxon>Spiralia</taxon>
        <taxon>Lophotrochozoa</taxon>
        <taxon>Mollusca</taxon>
        <taxon>Gastropoda</taxon>
        <taxon>Caenogastropoda</taxon>
        <taxon>Architaenioglossa</taxon>
        <taxon>Ampullarioidea</taxon>
        <taxon>Ampullariidae</taxon>
        <taxon>Pomacea</taxon>
    </lineage>
</organism>
<protein>
    <submittedName>
        <fullName evidence="1">Uncharacterized protein</fullName>
    </submittedName>
</protein>
<comment type="caution">
    <text evidence="1">The sequence shown here is derived from an EMBL/GenBank/DDBJ whole genome shotgun (WGS) entry which is preliminary data.</text>
</comment>
<dbReference type="EMBL" id="PZQS01000004">
    <property type="protein sequence ID" value="PVD31617.1"/>
    <property type="molecule type" value="Genomic_DNA"/>
</dbReference>
<reference evidence="1 2" key="1">
    <citation type="submission" date="2018-04" db="EMBL/GenBank/DDBJ databases">
        <title>The genome of golden apple snail Pomacea canaliculata provides insight into stress tolerance and invasive adaptation.</title>
        <authorList>
            <person name="Liu C."/>
            <person name="Liu B."/>
            <person name="Ren Y."/>
            <person name="Zhang Y."/>
            <person name="Wang H."/>
            <person name="Li S."/>
            <person name="Jiang F."/>
            <person name="Yin L."/>
            <person name="Zhang G."/>
            <person name="Qian W."/>
            <person name="Fan W."/>
        </authorList>
    </citation>
    <scope>NUCLEOTIDE SEQUENCE [LARGE SCALE GENOMIC DNA]</scope>
    <source>
        <strain evidence="1">SZHN2017</strain>
        <tissue evidence="1">Muscle</tissue>
    </source>
</reference>
<dbReference type="Proteomes" id="UP000245119">
    <property type="component" value="Linkage Group LG4"/>
</dbReference>
<evidence type="ECO:0000313" key="1">
    <source>
        <dbReference type="EMBL" id="PVD31617.1"/>
    </source>
</evidence>
<keyword evidence="2" id="KW-1185">Reference proteome</keyword>
<accession>A0A2T7PDY1</accession>
<sequence length="108" mass="12457">MGREEEKGRKRLEFAEEECDVKRAKNGGCGGWCGRLKEGLGWCFWTRMFVAKMVVSRPPRKIRCRTNRSERWAGRELRMLTAIGAQSQSWSRGRIDKGLSDIHDPVSE</sequence>
<dbReference type="AlphaFoldDB" id="A0A2T7PDY1"/>
<proteinExistence type="predicted"/>
<evidence type="ECO:0000313" key="2">
    <source>
        <dbReference type="Proteomes" id="UP000245119"/>
    </source>
</evidence>